<dbReference type="GO" id="GO:0003824">
    <property type="term" value="F:catalytic activity"/>
    <property type="evidence" value="ECO:0007669"/>
    <property type="project" value="InterPro"/>
</dbReference>
<protein>
    <submittedName>
        <fullName evidence="3">B12-binding domain-containing radical SAM protein</fullName>
    </submittedName>
</protein>
<feature type="region of interest" description="Disordered" evidence="1">
    <location>
        <begin position="185"/>
        <end position="211"/>
    </location>
</feature>
<evidence type="ECO:0000313" key="4">
    <source>
        <dbReference type="Proteomes" id="UP000231292"/>
    </source>
</evidence>
<dbReference type="SUPFAM" id="SSF102114">
    <property type="entry name" value="Radical SAM enzymes"/>
    <property type="match status" value="1"/>
</dbReference>
<accession>A0A2G9YL65</accession>
<dbReference type="Pfam" id="PF04055">
    <property type="entry name" value="Radical_SAM"/>
    <property type="match status" value="1"/>
</dbReference>
<dbReference type="SFLD" id="SFLDG01082">
    <property type="entry name" value="B12-binding_domain_containing"/>
    <property type="match status" value="1"/>
</dbReference>
<organism evidence="3 4">
    <name type="scientific">Candidatus Sherwoodlollariibacterium unditelluris</name>
    <dbReference type="NCBI Taxonomy" id="1974757"/>
    <lineage>
        <taxon>Bacteria</taxon>
        <taxon>Pseudomonadati</taxon>
        <taxon>Candidatus Omnitrophota</taxon>
        <taxon>Candidatus Sherwoodlollariibacterium</taxon>
    </lineage>
</organism>
<sequence length="612" mass="69491">MYDDILLQVKRPAQYIGHEWNATAKDFDKAAIKFALVFPDLYEIGMSNLGVRIIYGELNNIPDLVCERFFAVDSDLEGILRSEKREILSLESRKKLSEFDLVGFSLGSELSYTNVLNILDLAHLPLRASSRDHSYPLVIGGGPCVLNPEPMHDFFDFFVIGEAEDLILEIVNTYRKYKNAYRSQGHGLASDSQSHRPEGHGLTSDSQSHKSGKMSKTELLLELAKLDGVYVPSFYDVAYAKDGRTIKFEPKIEGVPHKIKKRFVKDLNLSYYPNAWIVPHIQIVHDRIVLEIMRGCPNRCRFCQARPQYFPLRYRDTEVVLNLAEAIYKRTGYEELSLSGLSVSDYPRIEELLKKLMGLFKPKGVGLSLPSLKAKSVMGGLFSLIAKFKKTGLTLAPEAGSEKLRNILAKDFNSEDFFKALKEAYASGYQHVKLYFMIGIPHEAEEDLDAIIEFSSRVSQLKKEIGSSAAGVKISITNLIPKPHTALQWSSMHDLDSIKRKQDYLKDKSRKDKRLKISFHNLKMSFLEGILSRGDRRLSEVILNAFKKGAKFDAWSSHFNFDIWAVAFKESGVDPGFYLKEKSTNELLPWDFIDIGVDKKTLIDEFNKTIAI</sequence>
<dbReference type="PANTHER" id="PTHR42731:SF1">
    <property type="entry name" value="RADICAL SAM DOMAIN PROTEIN"/>
    <property type="match status" value="1"/>
</dbReference>
<dbReference type="CDD" id="cd01335">
    <property type="entry name" value="Radical_SAM"/>
    <property type="match status" value="1"/>
</dbReference>
<proteinExistence type="predicted"/>
<dbReference type="PROSITE" id="PS51918">
    <property type="entry name" value="RADICAL_SAM"/>
    <property type="match status" value="1"/>
</dbReference>
<evidence type="ECO:0000256" key="1">
    <source>
        <dbReference type="SAM" id="MobiDB-lite"/>
    </source>
</evidence>
<dbReference type="InterPro" id="IPR045784">
    <property type="entry name" value="Radical_SAM_N2"/>
</dbReference>
<gene>
    <name evidence="3" type="ORF">COX41_00020</name>
</gene>
<dbReference type="InterPro" id="IPR006638">
    <property type="entry name" value="Elp3/MiaA/NifB-like_rSAM"/>
</dbReference>
<dbReference type="InterPro" id="IPR058240">
    <property type="entry name" value="rSAM_sf"/>
</dbReference>
<name>A0A2G9YL65_9BACT</name>
<feature type="domain" description="Radical SAM core" evidence="2">
    <location>
        <begin position="282"/>
        <end position="518"/>
    </location>
</feature>
<dbReference type="EMBL" id="PCRK01000001">
    <property type="protein sequence ID" value="PIP19975.1"/>
    <property type="molecule type" value="Genomic_DNA"/>
</dbReference>
<evidence type="ECO:0000313" key="3">
    <source>
        <dbReference type="EMBL" id="PIP19975.1"/>
    </source>
</evidence>
<dbReference type="Pfam" id="PF19864">
    <property type="entry name" value="Radical_SAM_N2"/>
    <property type="match status" value="1"/>
</dbReference>
<dbReference type="Gene3D" id="3.80.30.20">
    <property type="entry name" value="tm_1862 like domain"/>
    <property type="match status" value="1"/>
</dbReference>
<reference evidence="3 4" key="1">
    <citation type="submission" date="2017-09" db="EMBL/GenBank/DDBJ databases">
        <title>Depth-based differentiation of microbial function through sediment-hosted aquifers and enrichment of novel symbionts in the deep terrestrial subsurface.</title>
        <authorList>
            <person name="Probst A.J."/>
            <person name="Ladd B."/>
            <person name="Jarett J.K."/>
            <person name="Geller-Mcgrath D.E."/>
            <person name="Sieber C.M."/>
            <person name="Emerson J.B."/>
            <person name="Anantharaman K."/>
            <person name="Thomas B.C."/>
            <person name="Malmstrom R."/>
            <person name="Stieglmeier M."/>
            <person name="Klingl A."/>
            <person name="Woyke T."/>
            <person name="Ryan C.M."/>
            <person name="Banfield J.F."/>
        </authorList>
    </citation>
    <scope>NUCLEOTIDE SEQUENCE [LARGE SCALE GENOMIC DNA]</scope>
    <source>
        <strain evidence="3">CG23_combo_of_CG06-09_8_20_14_all_41_10</strain>
    </source>
</reference>
<dbReference type="PANTHER" id="PTHR42731">
    <property type="entry name" value="SLL1084 PROTEIN"/>
    <property type="match status" value="1"/>
</dbReference>
<evidence type="ECO:0000259" key="2">
    <source>
        <dbReference type="PROSITE" id="PS51918"/>
    </source>
</evidence>
<dbReference type="Proteomes" id="UP000231292">
    <property type="component" value="Unassembled WGS sequence"/>
</dbReference>
<dbReference type="SMART" id="SM00729">
    <property type="entry name" value="Elp3"/>
    <property type="match status" value="1"/>
</dbReference>
<dbReference type="InterPro" id="IPR023404">
    <property type="entry name" value="rSAM_horseshoe"/>
</dbReference>
<dbReference type="InterPro" id="IPR007197">
    <property type="entry name" value="rSAM"/>
</dbReference>
<dbReference type="SFLD" id="SFLDS00029">
    <property type="entry name" value="Radical_SAM"/>
    <property type="match status" value="1"/>
</dbReference>
<dbReference type="Gene3D" id="3.40.50.280">
    <property type="entry name" value="Cobalamin-binding domain"/>
    <property type="match status" value="1"/>
</dbReference>
<comment type="caution">
    <text evidence="3">The sequence shown here is derived from an EMBL/GenBank/DDBJ whole genome shotgun (WGS) entry which is preliminary data.</text>
</comment>
<dbReference type="AlphaFoldDB" id="A0A2G9YL65"/>
<dbReference type="GO" id="GO:0051536">
    <property type="term" value="F:iron-sulfur cluster binding"/>
    <property type="evidence" value="ECO:0007669"/>
    <property type="project" value="InterPro"/>
</dbReference>